<comment type="caution">
    <text evidence="2">The sequence shown here is derived from an EMBL/GenBank/DDBJ whole genome shotgun (WGS) entry which is preliminary data.</text>
</comment>
<organism evidence="2 3">
    <name type="scientific">Leyella stercorea DSM 18206</name>
    <dbReference type="NCBI Taxonomy" id="1002367"/>
    <lineage>
        <taxon>Bacteria</taxon>
        <taxon>Pseudomonadati</taxon>
        <taxon>Bacteroidota</taxon>
        <taxon>Bacteroidia</taxon>
        <taxon>Bacteroidales</taxon>
        <taxon>Prevotellaceae</taxon>
        <taxon>Leyella</taxon>
    </lineage>
</organism>
<evidence type="ECO:0000256" key="1">
    <source>
        <dbReference type="SAM" id="SignalP"/>
    </source>
</evidence>
<accession>G6AWK3</accession>
<name>G6AWK3_9BACT</name>
<protein>
    <recommendedName>
        <fullName evidence="4">Lipoprotein</fullName>
    </recommendedName>
</protein>
<feature type="chain" id="PRO_5003485361" description="Lipoprotein" evidence="1">
    <location>
        <begin position="31"/>
        <end position="139"/>
    </location>
</feature>
<evidence type="ECO:0000313" key="3">
    <source>
        <dbReference type="Proteomes" id="UP000004407"/>
    </source>
</evidence>
<dbReference type="Proteomes" id="UP000004407">
    <property type="component" value="Unassembled WGS sequence"/>
</dbReference>
<dbReference type="EMBL" id="AFZZ01000091">
    <property type="protein sequence ID" value="EHJ41215.1"/>
    <property type="molecule type" value="Genomic_DNA"/>
</dbReference>
<proteinExistence type="predicted"/>
<evidence type="ECO:0008006" key="4">
    <source>
        <dbReference type="Google" id="ProtNLM"/>
    </source>
</evidence>
<dbReference type="HOGENOM" id="CLU_1843336_0_0_10"/>
<evidence type="ECO:0000313" key="2">
    <source>
        <dbReference type="EMBL" id="EHJ41215.1"/>
    </source>
</evidence>
<dbReference type="PROSITE" id="PS51257">
    <property type="entry name" value="PROKAR_LIPOPROTEIN"/>
    <property type="match status" value="1"/>
</dbReference>
<feature type="signal peptide" evidence="1">
    <location>
        <begin position="1"/>
        <end position="30"/>
    </location>
</feature>
<gene>
    <name evidence="2" type="ORF">HMPREF0673_01001</name>
</gene>
<dbReference type="AlphaFoldDB" id="G6AWK3"/>
<sequence length="139" mass="15420">MLKAKINSNMMSKMSIILFLLCSMFFVSCSDDNDEGSGINGTYATSGEYDNYTGKTFREMIVITKSSFTTYSTQAVQDKSYWGAGAFQVPGAKGWYVEKGSQRIHSYVRANDRIVLDNGSIYSIGNNSIVGGGHTYYKY</sequence>
<reference evidence="2 3" key="1">
    <citation type="submission" date="2011-08" db="EMBL/GenBank/DDBJ databases">
        <authorList>
            <person name="Weinstock G."/>
            <person name="Sodergren E."/>
            <person name="Clifton S."/>
            <person name="Fulton L."/>
            <person name="Fulton B."/>
            <person name="Courtney L."/>
            <person name="Fronick C."/>
            <person name="Harrison M."/>
            <person name="Strong C."/>
            <person name="Farmer C."/>
            <person name="Delahaunty K."/>
            <person name="Markovic C."/>
            <person name="Hall O."/>
            <person name="Minx P."/>
            <person name="Tomlinson C."/>
            <person name="Mitreva M."/>
            <person name="Hou S."/>
            <person name="Chen J."/>
            <person name="Wollam A."/>
            <person name="Pepin K.H."/>
            <person name="Johnson M."/>
            <person name="Bhonagiri V."/>
            <person name="Zhang X."/>
            <person name="Suruliraj S."/>
            <person name="Warren W."/>
            <person name="Chinwalla A."/>
            <person name="Mardis E.R."/>
            <person name="Wilson R.K."/>
        </authorList>
    </citation>
    <scope>NUCLEOTIDE SEQUENCE [LARGE SCALE GENOMIC DNA]</scope>
    <source>
        <strain evidence="2 3">DSM 18206</strain>
    </source>
</reference>
<keyword evidence="1" id="KW-0732">Signal</keyword>